<evidence type="ECO:0000313" key="2">
    <source>
        <dbReference type="EMBL" id="CDL00637.1"/>
    </source>
</evidence>
<protein>
    <submittedName>
        <fullName evidence="2">3-demethylubiquinol 3-O-methyltransferase</fullName>
        <ecNumber evidence="2">2.1.1.64</ecNumber>
    </submittedName>
</protein>
<dbReference type="GO" id="GO:0032259">
    <property type="term" value="P:methylation"/>
    <property type="evidence" value="ECO:0007669"/>
    <property type="project" value="UniProtKB-KW"/>
</dbReference>
<dbReference type="KEGG" id="mgy:MGMSRv2__3422"/>
<dbReference type="HOGENOM" id="CLU_868188_0_0_5"/>
<dbReference type="InterPro" id="IPR029063">
    <property type="entry name" value="SAM-dependent_MTases_sf"/>
</dbReference>
<accession>V6F5I2</accession>
<dbReference type="AlphaFoldDB" id="V6F5I2"/>
<evidence type="ECO:0000313" key="3">
    <source>
        <dbReference type="Proteomes" id="UP000018922"/>
    </source>
</evidence>
<organism evidence="2 3">
    <name type="scientific">Magnetospirillum gryphiswaldense (strain DSM 6361 / JCM 21280 / NBRC 15271 / MSR-1)</name>
    <dbReference type="NCBI Taxonomy" id="431944"/>
    <lineage>
        <taxon>Bacteria</taxon>
        <taxon>Pseudomonadati</taxon>
        <taxon>Pseudomonadota</taxon>
        <taxon>Alphaproteobacteria</taxon>
        <taxon>Rhodospirillales</taxon>
        <taxon>Rhodospirillaceae</taxon>
        <taxon>Magnetospirillum</taxon>
    </lineage>
</organism>
<dbReference type="SUPFAM" id="SSF53335">
    <property type="entry name" value="S-adenosyl-L-methionine-dependent methyltransferases"/>
    <property type="match status" value="1"/>
</dbReference>
<name>V6F5I2_MAGGM</name>
<keyword evidence="3" id="KW-1185">Reference proteome</keyword>
<gene>
    <name evidence="2" type="ordered locus">MGMSRv2__3422</name>
</gene>
<keyword evidence="2" id="KW-0808">Transferase</keyword>
<evidence type="ECO:0000259" key="1">
    <source>
        <dbReference type="Pfam" id="PF08241"/>
    </source>
</evidence>
<dbReference type="EC" id="2.1.1.64" evidence="2"/>
<dbReference type="Proteomes" id="UP000018922">
    <property type="component" value="Chromosome I"/>
</dbReference>
<dbReference type="STRING" id="1430440.MGMSRv2__3422"/>
<feature type="domain" description="Methyltransferase type 11" evidence="1">
    <location>
        <begin position="77"/>
        <end position="177"/>
    </location>
</feature>
<sequence>MSDIHGEAEAFDRQIAERIANGHIPDLRRVQDCDYFYANPWRRKAYVDLDFGQLFSRFDKALREHARSEPGQPLRILEVGSGPGYLALELARAGHDVTGIDVSTGAVAVARKYAEEDPWKAERGPLRYLVDDFQTTAELVAGSFDAVLFMGALHHFPDQGGVGQRVEELLKPGGVVLVHEPTRDRISEPMIELHYLIRLLLSLGGGYHETLPIPETPEQRAELFHEIKKEVEFVDESGDKTQSPNDNEAGYKEMRVMLSRFQVVHEEDTYAFFHEVIGGLRFDEATNAKLALYLRDADARLVKGGVLPAYEFFFIGRKGG</sequence>
<dbReference type="InterPro" id="IPR013216">
    <property type="entry name" value="Methyltransf_11"/>
</dbReference>
<dbReference type="EMBL" id="HG794546">
    <property type="protein sequence ID" value="CDL00637.1"/>
    <property type="molecule type" value="Genomic_DNA"/>
</dbReference>
<dbReference type="Pfam" id="PF08241">
    <property type="entry name" value="Methyltransf_11"/>
    <property type="match status" value="1"/>
</dbReference>
<dbReference type="Gene3D" id="3.40.50.150">
    <property type="entry name" value="Vaccinia Virus protein VP39"/>
    <property type="match status" value="1"/>
</dbReference>
<keyword evidence="2" id="KW-0489">Methyltransferase</keyword>
<dbReference type="eggNOG" id="COG2227">
    <property type="taxonomic scope" value="Bacteria"/>
</dbReference>
<dbReference type="GO" id="GO:0061542">
    <property type="term" value="F:3-demethylubiquinol 3-O-methyltransferase activity"/>
    <property type="evidence" value="ECO:0007669"/>
    <property type="project" value="UniProtKB-EC"/>
</dbReference>
<dbReference type="CDD" id="cd02440">
    <property type="entry name" value="AdoMet_MTases"/>
    <property type="match status" value="1"/>
</dbReference>
<proteinExistence type="predicted"/>
<reference evidence="2 3" key="1">
    <citation type="journal article" date="2014" name="Genome Announc.">
        <title>Complete genome sequence of Magnetospirillum gryphiswaldense MSR-1.</title>
        <authorList>
            <person name="Wang X."/>
            <person name="Wang Q."/>
            <person name="Zhang W."/>
            <person name="Wang Y."/>
            <person name="Li L."/>
            <person name="Wen T."/>
            <person name="Zhang T."/>
            <person name="Zhang Y."/>
            <person name="Xu J."/>
            <person name="Hu J."/>
            <person name="Li S."/>
            <person name="Liu L."/>
            <person name="Liu J."/>
            <person name="Jiang W."/>
            <person name="Tian J."/>
            <person name="Li Y."/>
            <person name="Schuler D."/>
            <person name="Wang L."/>
            <person name="Li J."/>
        </authorList>
    </citation>
    <scope>NUCLEOTIDE SEQUENCE [LARGE SCALE GENOMIC DNA]</scope>
    <source>
        <strain evidence="3">DSM 6361 / JCM 21280 / NBRC 15271 / MSR-1</strain>
    </source>
</reference>
<dbReference type="PANTHER" id="PTHR43861">
    <property type="entry name" value="TRANS-ACONITATE 2-METHYLTRANSFERASE-RELATED"/>
    <property type="match status" value="1"/>
</dbReference>